<evidence type="ECO:0000259" key="1">
    <source>
        <dbReference type="Pfam" id="PF16363"/>
    </source>
</evidence>
<dbReference type="Pfam" id="PF16363">
    <property type="entry name" value="GDP_Man_Dehyd"/>
    <property type="match status" value="1"/>
</dbReference>
<name>A0A484L7U8_9ASTE</name>
<reference evidence="2 3" key="1">
    <citation type="submission" date="2018-04" db="EMBL/GenBank/DDBJ databases">
        <authorList>
            <person name="Vogel A."/>
        </authorList>
    </citation>
    <scope>NUCLEOTIDE SEQUENCE [LARGE SCALE GENOMIC DNA]</scope>
</reference>
<dbReference type="InterPro" id="IPR036291">
    <property type="entry name" value="NAD(P)-bd_dom_sf"/>
</dbReference>
<accession>A0A484L7U8</accession>
<dbReference type="PANTHER" id="PTHR43725:SF8">
    <property type="entry name" value="CHLOROPLAST STEM-LOOP BINDING PROTEIN OF 41 KDA B, CHLOROPLASTIC"/>
    <property type="match status" value="1"/>
</dbReference>
<sequence length="134" mass="15184">MQVTQLGHVKDLARAFVQVLGNEKAKRQVINISGEKYVTFDGFARACARAGGFPEPEIVHYNPKKFDFGKKKAFPFRDQHFFASIEKAKQLLGWKPEFGLEEGLRDSYNKDFGLGTFRKTADFSTDDLILGNFS</sequence>
<dbReference type="Gene3D" id="3.40.50.720">
    <property type="entry name" value="NAD(P)-binding Rossmann-like Domain"/>
    <property type="match status" value="1"/>
</dbReference>
<keyword evidence="3" id="KW-1185">Reference proteome</keyword>
<feature type="domain" description="NAD(P)-binding" evidence="1">
    <location>
        <begin position="6"/>
        <end position="106"/>
    </location>
</feature>
<gene>
    <name evidence="2" type="ORF">CCAM_LOCUS14231</name>
</gene>
<dbReference type="EMBL" id="OOIL02001115">
    <property type="protein sequence ID" value="VFQ72455.1"/>
    <property type="molecule type" value="Genomic_DNA"/>
</dbReference>
<dbReference type="OrthoDB" id="419598at2759"/>
<dbReference type="AlphaFoldDB" id="A0A484L7U8"/>
<evidence type="ECO:0000313" key="3">
    <source>
        <dbReference type="Proteomes" id="UP000595140"/>
    </source>
</evidence>
<dbReference type="PANTHER" id="PTHR43725">
    <property type="entry name" value="UDP-GLUCOSE 4-EPIMERASE"/>
    <property type="match status" value="1"/>
</dbReference>
<organism evidence="2 3">
    <name type="scientific">Cuscuta campestris</name>
    <dbReference type="NCBI Taxonomy" id="132261"/>
    <lineage>
        <taxon>Eukaryota</taxon>
        <taxon>Viridiplantae</taxon>
        <taxon>Streptophyta</taxon>
        <taxon>Embryophyta</taxon>
        <taxon>Tracheophyta</taxon>
        <taxon>Spermatophyta</taxon>
        <taxon>Magnoliopsida</taxon>
        <taxon>eudicotyledons</taxon>
        <taxon>Gunneridae</taxon>
        <taxon>Pentapetalae</taxon>
        <taxon>asterids</taxon>
        <taxon>lamiids</taxon>
        <taxon>Solanales</taxon>
        <taxon>Convolvulaceae</taxon>
        <taxon>Cuscuteae</taxon>
        <taxon>Cuscuta</taxon>
        <taxon>Cuscuta subgen. Grammica</taxon>
        <taxon>Cuscuta sect. Cleistogrammica</taxon>
    </lineage>
</organism>
<dbReference type="GO" id="GO:0005829">
    <property type="term" value="C:cytosol"/>
    <property type="evidence" value="ECO:0007669"/>
    <property type="project" value="TreeGrafter"/>
</dbReference>
<dbReference type="InterPro" id="IPR016040">
    <property type="entry name" value="NAD(P)-bd_dom"/>
</dbReference>
<dbReference type="Proteomes" id="UP000595140">
    <property type="component" value="Unassembled WGS sequence"/>
</dbReference>
<dbReference type="SUPFAM" id="SSF51735">
    <property type="entry name" value="NAD(P)-binding Rossmann-fold domains"/>
    <property type="match status" value="1"/>
</dbReference>
<protein>
    <recommendedName>
        <fullName evidence="1">NAD(P)-binding domain-containing protein</fullName>
    </recommendedName>
</protein>
<dbReference type="GO" id="GO:0003978">
    <property type="term" value="F:UDP-glucose 4-epimerase activity"/>
    <property type="evidence" value="ECO:0007669"/>
    <property type="project" value="TreeGrafter"/>
</dbReference>
<proteinExistence type="predicted"/>
<evidence type="ECO:0000313" key="2">
    <source>
        <dbReference type="EMBL" id="VFQ72455.1"/>
    </source>
</evidence>
<dbReference type="GO" id="GO:0005996">
    <property type="term" value="P:monosaccharide metabolic process"/>
    <property type="evidence" value="ECO:0007669"/>
    <property type="project" value="TreeGrafter"/>
</dbReference>